<dbReference type="Proteomes" id="UP001219518">
    <property type="component" value="Unassembled WGS sequence"/>
</dbReference>
<dbReference type="PANTHER" id="PTHR47642">
    <property type="entry name" value="ATP-DEPENDENT DNA HELICASE"/>
    <property type="match status" value="1"/>
</dbReference>
<evidence type="ECO:0000313" key="3">
    <source>
        <dbReference type="EMBL" id="KAK3926612.1"/>
    </source>
</evidence>
<dbReference type="EMBL" id="JAHWGI010001269">
    <property type="protein sequence ID" value="KAK3926612.1"/>
    <property type="molecule type" value="Genomic_DNA"/>
</dbReference>
<dbReference type="InterPro" id="IPR025476">
    <property type="entry name" value="Helitron_helicase-like"/>
</dbReference>
<proteinExistence type="predicted"/>
<evidence type="ECO:0000259" key="2">
    <source>
        <dbReference type="Pfam" id="PF14214"/>
    </source>
</evidence>
<evidence type="ECO:0000256" key="1">
    <source>
        <dbReference type="SAM" id="MobiDB-lite"/>
    </source>
</evidence>
<dbReference type="InterPro" id="IPR051055">
    <property type="entry name" value="PIF1_helicase"/>
</dbReference>
<dbReference type="Pfam" id="PF14214">
    <property type="entry name" value="Helitron_like_N"/>
    <property type="match status" value="1"/>
</dbReference>
<keyword evidence="4" id="KW-1185">Reference proteome</keyword>
<sequence length="497" mass="57192">MYQKQSTQDANGDDSVPPEEKLRLIREDPVVCAAYFREVVLQLRKHLRSRVKGPMGRYFARDWFIWIEFQQRGSPHAHCLLWLNDGPDQPLDDLAKTAAFIDELLTCDSDHPFAARNRHNHTSTCFKNKFIRHRFVKKQLDAHEAHQGIIAIIKDYFEYCDYFTDYQRLPHGRTMIISSGLPLEAHHHCRFGAPFWPTHTTRIVMPLQADQDERTEIRDGSSWDSYIEYLRDLRLKLKDVLSAADCPGTLEEVWDAAGCPDDATYELAIRTVVRRPTVLYKRRVQDRWTNPYLRGVLEVFGANTDAQIVLDVYSLVRYCVSYVTKAEKNHSQLHNAITRLRREQGFDDCTLMKMLCSRTLRAKETSAQEAAWVLMKFPLCETSRKCRGGFGGGATGQVPPPGTQAPPKKGGKEDKEREKREKEREKKEKNVNANVKADDFELVAFNVYFSIVLQKRTIATVTSETVYSFNLYDVTACLGYPAPPPHIHSHISHKCKL</sequence>
<feature type="compositionally biased region" description="Basic and acidic residues" evidence="1">
    <location>
        <begin position="410"/>
        <end position="430"/>
    </location>
</feature>
<gene>
    <name evidence="3" type="ORF">KUF71_014948</name>
</gene>
<reference evidence="3" key="1">
    <citation type="submission" date="2021-07" db="EMBL/GenBank/DDBJ databases">
        <authorList>
            <person name="Catto M.A."/>
            <person name="Jacobson A."/>
            <person name="Kennedy G."/>
            <person name="Labadie P."/>
            <person name="Hunt B.G."/>
            <person name="Srinivasan R."/>
        </authorList>
    </citation>
    <scope>NUCLEOTIDE SEQUENCE</scope>
    <source>
        <strain evidence="3">PL_HMW_Pooled</strain>
        <tissue evidence="3">Head</tissue>
    </source>
</reference>
<organism evidence="3 4">
    <name type="scientific">Frankliniella fusca</name>
    <dbReference type="NCBI Taxonomy" id="407009"/>
    <lineage>
        <taxon>Eukaryota</taxon>
        <taxon>Metazoa</taxon>
        <taxon>Ecdysozoa</taxon>
        <taxon>Arthropoda</taxon>
        <taxon>Hexapoda</taxon>
        <taxon>Insecta</taxon>
        <taxon>Pterygota</taxon>
        <taxon>Neoptera</taxon>
        <taxon>Paraneoptera</taxon>
        <taxon>Thysanoptera</taxon>
        <taxon>Terebrantia</taxon>
        <taxon>Thripoidea</taxon>
        <taxon>Thripidae</taxon>
        <taxon>Frankliniella</taxon>
    </lineage>
</organism>
<reference evidence="3" key="2">
    <citation type="journal article" date="2023" name="BMC Genomics">
        <title>Pest status, molecular evolution, and epigenetic factors derived from the genome assembly of Frankliniella fusca, a thysanopteran phytovirus vector.</title>
        <authorList>
            <person name="Catto M.A."/>
            <person name="Labadie P.E."/>
            <person name="Jacobson A.L."/>
            <person name="Kennedy G.G."/>
            <person name="Srinivasan R."/>
            <person name="Hunt B.G."/>
        </authorList>
    </citation>
    <scope>NUCLEOTIDE SEQUENCE</scope>
    <source>
        <strain evidence="3">PL_HMW_Pooled</strain>
    </source>
</reference>
<dbReference type="AlphaFoldDB" id="A0AAE1HSI0"/>
<evidence type="ECO:0000313" key="4">
    <source>
        <dbReference type="Proteomes" id="UP001219518"/>
    </source>
</evidence>
<dbReference type="PANTHER" id="PTHR47642:SF5">
    <property type="entry name" value="ATP-DEPENDENT DNA HELICASE"/>
    <property type="match status" value="1"/>
</dbReference>
<name>A0AAE1HSI0_9NEOP</name>
<comment type="caution">
    <text evidence="3">The sequence shown here is derived from an EMBL/GenBank/DDBJ whole genome shotgun (WGS) entry which is preliminary data.</text>
</comment>
<feature type="region of interest" description="Disordered" evidence="1">
    <location>
        <begin position="391"/>
        <end position="430"/>
    </location>
</feature>
<feature type="domain" description="Helitron helicase-like" evidence="2">
    <location>
        <begin position="21"/>
        <end position="81"/>
    </location>
</feature>
<accession>A0AAE1HSI0</accession>
<protein>
    <submittedName>
        <fullName evidence="3">Ferrochelatase</fullName>
    </submittedName>
</protein>